<sequence length="70" mass="8450">MAMSMDTRENNEVTKLIETLPSHIKEIVVRLRELIFKASPEMMEEIKWSSRFIHKTDWYVILRQLKIMLT</sequence>
<evidence type="ECO:0008006" key="3">
    <source>
        <dbReference type="Google" id="ProtNLM"/>
    </source>
</evidence>
<dbReference type="EMBL" id="JBHLTR010000135">
    <property type="protein sequence ID" value="MFC0562504.1"/>
    <property type="molecule type" value="Genomic_DNA"/>
</dbReference>
<name>A0ABV6NQ18_9BACI</name>
<dbReference type="Proteomes" id="UP001589833">
    <property type="component" value="Unassembled WGS sequence"/>
</dbReference>
<reference evidence="1 2" key="1">
    <citation type="submission" date="2024-09" db="EMBL/GenBank/DDBJ databases">
        <authorList>
            <person name="Sun Q."/>
            <person name="Mori K."/>
        </authorList>
    </citation>
    <scope>NUCLEOTIDE SEQUENCE [LARGE SCALE GENOMIC DNA]</scope>
    <source>
        <strain evidence="1 2">NCAIM B.02301</strain>
    </source>
</reference>
<keyword evidence="2" id="KW-1185">Reference proteome</keyword>
<protein>
    <recommendedName>
        <fullName evidence="3">DUF1801 domain-containing protein</fullName>
    </recommendedName>
</protein>
<gene>
    <name evidence="1" type="ORF">ACFFH4_27130</name>
</gene>
<accession>A0ABV6NQ18</accession>
<dbReference type="RefSeq" id="WP_273848292.1">
    <property type="nucleotide sequence ID" value="NZ_JAQQWT010000063.1"/>
</dbReference>
<evidence type="ECO:0000313" key="1">
    <source>
        <dbReference type="EMBL" id="MFC0562504.1"/>
    </source>
</evidence>
<evidence type="ECO:0000313" key="2">
    <source>
        <dbReference type="Proteomes" id="UP001589833"/>
    </source>
</evidence>
<dbReference type="SUPFAM" id="SSF159888">
    <property type="entry name" value="YdhG-like"/>
    <property type="match status" value="1"/>
</dbReference>
<proteinExistence type="predicted"/>
<comment type="caution">
    <text evidence="1">The sequence shown here is derived from an EMBL/GenBank/DDBJ whole genome shotgun (WGS) entry which is preliminary data.</text>
</comment>
<organism evidence="1 2">
    <name type="scientific">Halalkalibacter alkalisediminis</name>
    <dbReference type="NCBI Taxonomy" id="935616"/>
    <lineage>
        <taxon>Bacteria</taxon>
        <taxon>Bacillati</taxon>
        <taxon>Bacillota</taxon>
        <taxon>Bacilli</taxon>
        <taxon>Bacillales</taxon>
        <taxon>Bacillaceae</taxon>
        <taxon>Halalkalibacter</taxon>
    </lineage>
</organism>